<dbReference type="GO" id="GO:0032259">
    <property type="term" value="P:methylation"/>
    <property type="evidence" value="ECO:0007669"/>
    <property type="project" value="UniProtKB-KW"/>
</dbReference>
<reference evidence="11" key="1">
    <citation type="submission" date="2023-07" db="EMBL/GenBank/DDBJ databases">
        <title>Isolating and identifying novel microbial strains from the Mariana Trench.</title>
        <authorList>
            <person name="Fu H."/>
        </authorList>
    </citation>
    <scope>NUCLEOTIDE SEQUENCE [LARGE SCALE GENOMIC DNA]</scope>
    <source>
        <strain evidence="11">T-y2</strain>
    </source>
</reference>
<feature type="domain" description="Type II methyltransferase M.TaqI-like" evidence="8">
    <location>
        <begin position="482"/>
        <end position="645"/>
    </location>
</feature>
<comment type="caution">
    <text evidence="10">The sequence shown here is derived from an EMBL/GenBank/DDBJ whole genome shotgun (WGS) entry which is preliminary data.</text>
</comment>
<proteinExistence type="predicted"/>
<evidence type="ECO:0000256" key="2">
    <source>
        <dbReference type="ARBA" id="ARBA00022603"/>
    </source>
</evidence>
<evidence type="ECO:0000259" key="9">
    <source>
        <dbReference type="Pfam" id="PF12950"/>
    </source>
</evidence>
<dbReference type="EC" id="2.1.1.72" evidence="1"/>
<keyword evidence="4" id="KW-0949">S-adenosyl-L-methionine</keyword>
<dbReference type="PRINTS" id="PR00507">
    <property type="entry name" value="N12N6MTFRASE"/>
</dbReference>
<evidence type="ECO:0000313" key="10">
    <source>
        <dbReference type="EMBL" id="MDT0294091.1"/>
    </source>
</evidence>
<dbReference type="InterPro" id="IPR002052">
    <property type="entry name" value="DNA_methylase_N6_adenine_CS"/>
</dbReference>
<keyword evidence="5" id="KW-0680">Restriction system</keyword>
<dbReference type="SUPFAM" id="SSF53335">
    <property type="entry name" value="S-adenosyl-L-methionine-dependent methyltransferases"/>
    <property type="match status" value="1"/>
</dbReference>
<dbReference type="PANTHER" id="PTHR33841">
    <property type="entry name" value="DNA METHYLTRANSFERASE YEEA-RELATED"/>
    <property type="match status" value="1"/>
</dbReference>
<keyword evidence="11" id="KW-1185">Reference proteome</keyword>
<name>A0ABU2KHA8_9FLAO</name>
<dbReference type="Gene3D" id="3.40.50.150">
    <property type="entry name" value="Vaccinia Virus protein VP39"/>
    <property type="match status" value="1"/>
</dbReference>
<dbReference type="Proteomes" id="UP001182991">
    <property type="component" value="Unassembled WGS sequence"/>
</dbReference>
<dbReference type="InterPro" id="IPR029063">
    <property type="entry name" value="SAM-dependent_MTases_sf"/>
</dbReference>
<dbReference type="SUPFAM" id="SSF116734">
    <property type="entry name" value="DNA methylase specificity domain"/>
    <property type="match status" value="1"/>
</dbReference>
<evidence type="ECO:0000256" key="3">
    <source>
        <dbReference type="ARBA" id="ARBA00022679"/>
    </source>
</evidence>
<protein>
    <recommendedName>
        <fullName evidence="1">site-specific DNA-methyltransferase (adenine-specific)</fullName>
        <ecNumber evidence="1">2.1.1.72</ecNumber>
    </recommendedName>
</protein>
<dbReference type="PANTHER" id="PTHR33841:SF1">
    <property type="entry name" value="DNA METHYLTRANSFERASE A"/>
    <property type="match status" value="1"/>
</dbReference>
<dbReference type="GO" id="GO:0008168">
    <property type="term" value="F:methyltransferase activity"/>
    <property type="evidence" value="ECO:0007669"/>
    <property type="project" value="UniProtKB-KW"/>
</dbReference>
<comment type="catalytic activity">
    <reaction evidence="7">
        <text>a 2'-deoxyadenosine in DNA + S-adenosyl-L-methionine = an N(6)-methyl-2'-deoxyadenosine in DNA + S-adenosyl-L-homocysteine + H(+)</text>
        <dbReference type="Rhea" id="RHEA:15197"/>
        <dbReference type="Rhea" id="RHEA-COMP:12418"/>
        <dbReference type="Rhea" id="RHEA-COMP:12419"/>
        <dbReference type="ChEBI" id="CHEBI:15378"/>
        <dbReference type="ChEBI" id="CHEBI:57856"/>
        <dbReference type="ChEBI" id="CHEBI:59789"/>
        <dbReference type="ChEBI" id="CHEBI:90615"/>
        <dbReference type="ChEBI" id="CHEBI:90616"/>
        <dbReference type="EC" id="2.1.1.72"/>
    </reaction>
</comment>
<evidence type="ECO:0000259" key="8">
    <source>
        <dbReference type="Pfam" id="PF07669"/>
    </source>
</evidence>
<dbReference type="InterPro" id="IPR011639">
    <property type="entry name" value="MethylTrfase_TaqI-like_dom"/>
</dbReference>
<evidence type="ECO:0000256" key="5">
    <source>
        <dbReference type="ARBA" id="ARBA00022747"/>
    </source>
</evidence>
<keyword evidence="2 10" id="KW-0489">Methyltransferase</keyword>
<dbReference type="Pfam" id="PF07669">
    <property type="entry name" value="Eco57I"/>
    <property type="match status" value="1"/>
</dbReference>
<gene>
    <name evidence="10" type="ORF">RLT85_05540</name>
</gene>
<keyword evidence="6" id="KW-0238">DNA-binding</keyword>
<evidence type="ECO:0000256" key="7">
    <source>
        <dbReference type="ARBA" id="ARBA00047942"/>
    </source>
</evidence>
<dbReference type="PROSITE" id="PS00092">
    <property type="entry name" value="N6_MTASE"/>
    <property type="match status" value="1"/>
</dbReference>
<accession>A0ABU2KHA8</accession>
<feature type="domain" description="TaqI-like C-terminal specificity" evidence="9">
    <location>
        <begin position="743"/>
        <end position="861"/>
    </location>
</feature>
<evidence type="ECO:0000256" key="4">
    <source>
        <dbReference type="ARBA" id="ARBA00022691"/>
    </source>
</evidence>
<dbReference type="Pfam" id="PF12950">
    <property type="entry name" value="TaqI_C"/>
    <property type="match status" value="1"/>
</dbReference>
<organism evidence="10 11">
    <name type="scientific">Mesonia ostreae</name>
    <dbReference type="NCBI Taxonomy" id="861110"/>
    <lineage>
        <taxon>Bacteria</taxon>
        <taxon>Pseudomonadati</taxon>
        <taxon>Bacteroidota</taxon>
        <taxon>Flavobacteriia</taxon>
        <taxon>Flavobacteriales</taxon>
        <taxon>Flavobacteriaceae</taxon>
        <taxon>Mesonia</taxon>
    </lineage>
</organism>
<evidence type="ECO:0000256" key="1">
    <source>
        <dbReference type="ARBA" id="ARBA00011900"/>
    </source>
</evidence>
<evidence type="ECO:0000256" key="6">
    <source>
        <dbReference type="ARBA" id="ARBA00023125"/>
    </source>
</evidence>
<sequence>MSLFQDTVVKKYLQALDQATIEAKWEQFNAYFKNPEIQTNIRNSKEEQFQEGFLRELFVKVLGYTLNPNPDFNLNTEYKNVKDSKKADGAILVNNQVKGVIELKGTETTDLAKIEAQAFGYKNNQPKCLYVITSNFEKIRFYIENAIEHIEFNLFTLTKEEFKILYLILGYEHISKNLAKKIKDESLSQEDKITKELYKDYSLFKKELHHNLAELNPNYDALLLFKKSQKLLDRFLFLFFAEDRMLLPPNSVRLVLSDWKDLVDRDVDIPLYSRFKKYFGYLNTGFKGKRYDVFAYNGGLFKPDEVLDDIKIDNDLLYKHTKKLSEYDFQSEVDVNILGHIFENSLNEIEEMQAELEGQAVDKSKSKRKKDGVFYTPKYITKYIVENTVGKLCEEKRALLDITDEAYQPATKRSRKKLDNITTYRDWLLQLTICDPACGSGAFLNEALNYLIAEHRYIDELSAKYNKDALMLSDVEKGILENNLFGVDLNEESVEIAKLSLWLRTAQANRKLNDLNHNIKCGNSLIDDPEVAGDKAFNWEKEFPHIFEKDGFDVIIGNPPYVLCQPSNTEDKILNYLKKFEVASYKIDLFHLFFEKSISILNKNGKLGFITPNTYLNNKYIKPLRNYILDNTFINSIINYKDQIFIDAGVDVATIILTKRNSKNDSIETFEVQDLKLKFLGHKKQNNWEKDQESIFNLNKEININLKNSVLLGDIASVTFGLQTKDKKTYVSAVNNGEDWEACYTGKDVNKYFLPKASLFFLNLPNEVKAGGSWNMDFHHSKKIVVRQVGNPEPIFAFDNYGIATLNTMYSIVLININYNYFYLLALLNSALIKSYFLSKYSDGKQLFPKVKGFQLKKLPIKIATKETQEPYIRQAELMLSLNKDLQDASTRFIRTLKRKFPEQLEKTSKKLDNWYELDFTEFIKELKKKKIKLSLGEEADWEDYFLVEQQKAQALLNQINHTDKAIDQMVYELYDLNEEEIEIIENS</sequence>
<evidence type="ECO:0000313" key="11">
    <source>
        <dbReference type="Proteomes" id="UP001182991"/>
    </source>
</evidence>
<dbReference type="InterPro" id="IPR025931">
    <property type="entry name" value="TaqI_C"/>
</dbReference>
<dbReference type="EMBL" id="JAVRBG010000004">
    <property type="protein sequence ID" value="MDT0294091.1"/>
    <property type="molecule type" value="Genomic_DNA"/>
</dbReference>
<keyword evidence="3" id="KW-0808">Transferase</keyword>
<dbReference type="RefSeq" id="WP_311401041.1">
    <property type="nucleotide sequence ID" value="NZ_JAVRBG010000004.1"/>
</dbReference>
<dbReference type="InterPro" id="IPR050953">
    <property type="entry name" value="N4_N6_ade-DNA_methylase"/>
</dbReference>